<comment type="caution">
    <text evidence="3">The sequence shown here is derived from an EMBL/GenBank/DDBJ whole genome shotgun (WGS) entry which is preliminary data.</text>
</comment>
<evidence type="ECO:0000313" key="4">
    <source>
        <dbReference type="Proteomes" id="UP000306147"/>
    </source>
</evidence>
<gene>
    <name evidence="3" type="ORF">E5A73_10025</name>
</gene>
<keyword evidence="2" id="KW-0732">Signal</keyword>
<keyword evidence="4" id="KW-1185">Reference proteome</keyword>
<evidence type="ECO:0008006" key="5">
    <source>
        <dbReference type="Google" id="ProtNLM"/>
    </source>
</evidence>
<feature type="chain" id="PRO_5020756120" description="DUF2059 domain-containing protein" evidence="2">
    <location>
        <begin position="24"/>
        <end position="216"/>
    </location>
</feature>
<evidence type="ECO:0000256" key="1">
    <source>
        <dbReference type="SAM" id="MobiDB-lite"/>
    </source>
</evidence>
<dbReference type="Proteomes" id="UP000306147">
    <property type="component" value="Unassembled WGS sequence"/>
</dbReference>
<proteinExistence type="predicted"/>
<feature type="region of interest" description="Disordered" evidence="1">
    <location>
        <begin position="192"/>
        <end position="216"/>
    </location>
</feature>
<feature type="signal peptide" evidence="2">
    <location>
        <begin position="1"/>
        <end position="23"/>
    </location>
</feature>
<dbReference type="RefSeq" id="WP_135963705.1">
    <property type="nucleotide sequence ID" value="NZ_SRXT01000004.1"/>
</dbReference>
<dbReference type="AlphaFoldDB" id="A0A4S1XBK1"/>
<dbReference type="EMBL" id="SRXT01000004">
    <property type="protein sequence ID" value="TGX53195.1"/>
    <property type="molecule type" value="Genomic_DNA"/>
</dbReference>
<accession>A0A4S1XBK1</accession>
<evidence type="ECO:0000256" key="2">
    <source>
        <dbReference type="SAM" id="SignalP"/>
    </source>
</evidence>
<sequence>MSRISTLGLGLALALALPCSAMAQAVPQATPDPTRLAVADKVVAKLVPQGTYLRMMRDAFPQMMDAMVARMSGMTAADLGEKDKSGKTLEQMAAEKDPAFRERMKILTRVMGEEMGKLMDRLEPRVRVALGKSFARRFTLEQLTDLEAFFATPSGAVFAKDYLLTFMDPEMMQEISAAAPEMMRAMPGIMQRVQKETAHLPPPPKPEGETEAETKQ</sequence>
<dbReference type="OrthoDB" id="7409988at2"/>
<organism evidence="3 4">
    <name type="scientific">Sphingomonas gei</name>
    <dbReference type="NCBI Taxonomy" id="1395960"/>
    <lineage>
        <taxon>Bacteria</taxon>
        <taxon>Pseudomonadati</taxon>
        <taxon>Pseudomonadota</taxon>
        <taxon>Alphaproteobacteria</taxon>
        <taxon>Sphingomonadales</taxon>
        <taxon>Sphingomonadaceae</taxon>
        <taxon>Sphingomonas</taxon>
    </lineage>
</organism>
<feature type="compositionally biased region" description="Basic and acidic residues" evidence="1">
    <location>
        <begin position="206"/>
        <end position="216"/>
    </location>
</feature>
<reference evidence="3 4" key="1">
    <citation type="submission" date="2019-04" db="EMBL/GenBank/DDBJ databases">
        <title>Sphingomonas psychrotolerans sp. nov., isolated from soil in the Tianshan Mountains, Xinjiang, China.</title>
        <authorList>
            <person name="Luo Y."/>
            <person name="Sheng H."/>
        </authorList>
    </citation>
    <scope>NUCLEOTIDE SEQUENCE [LARGE SCALE GENOMIC DNA]</scope>
    <source>
        <strain evidence="3 4">ZFGT-11</strain>
    </source>
</reference>
<name>A0A4S1XBK1_9SPHN</name>
<protein>
    <recommendedName>
        <fullName evidence="5">DUF2059 domain-containing protein</fullName>
    </recommendedName>
</protein>
<evidence type="ECO:0000313" key="3">
    <source>
        <dbReference type="EMBL" id="TGX53195.1"/>
    </source>
</evidence>